<dbReference type="InterPro" id="IPR025166">
    <property type="entry name" value="Integrase_DNA_bind_dom"/>
</dbReference>
<evidence type="ECO:0000256" key="2">
    <source>
        <dbReference type="ARBA" id="ARBA00022908"/>
    </source>
</evidence>
<dbReference type="PANTHER" id="PTHR30629:SF2">
    <property type="entry name" value="PROPHAGE INTEGRASE INTS-RELATED"/>
    <property type="match status" value="1"/>
</dbReference>
<dbReference type="InterPro" id="IPR011010">
    <property type="entry name" value="DNA_brk_join_enz"/>
</dbReference>
<keyword evidence="2" id="KW-0229">DNA integration</keyword>
<dbReference type="GO" id="GO:0015074">
    <property type="term" value="P:DNA integration"/>
    <property type="evidence" value="ECO:0007669"/>
    <property type="project" value="UniProtKB-KW"/>
</dbReference>
<evidence type="ECO:0000256" key="1">
    <source>
        <dbReference type="ARBA" id="ARBA00008857"/>
    </source>
</evidence>
<dbReference type="SUPFAM" id="SSF56349">
    <property type="entry name" value="DNA breaking-rejoining enzymes"/>
    <property type="match status" value="1"/>
</dbReference>
<gene>
    <name evidence="6" type="ORF">C0029_16900</name>
</gene>
<dbReference type="Gene3D" id="1.10.150.130">
    <property type="match status" value="1"/>
</dbReference>
<dbReference type="Pfam" id="PF00589">
    <property type="entry name" value="Phage_integrase"/>
    <property type="match status" value="1"/>
</dbReference>
<dbReference type="PANTHER" id="PTHR30629">
    <property type="entry name" value="PROPHAGE INTEGRASE"/>
    <property type="match status" value="1"/>
</dbReference>
<evidence type="ECO:0000256" key="4">
    <source>
        <dbReference type="ARBA" id="ARBA00023172"/>
    </source>
</evidence>
<proteinExistence type="inferred from homology"/>
<name>A0AAP8MBE3_9GAMM</name>
<accession>A0AAP8MBE3</accession>
<dbReference type="AlphaFoldDB" id="A0AAP8MBE3"/>
<keyword evidence="7" id="KW-1185">Reference proteome</keyword>
<comment type="similarity">
    <text evidence="1">Belongs to the 'phage' integrase family.</text>
</comment>
<evidence type="ECO:0000313" key="7">
    <source>
        <dbReference type="Proteomes" id="UP000235162"/>
    </source>
</evidence>
<dbReference type="CDD" id="cd00796">
    <property type="entry name" value="INT_Rci_Hp1_C"/>
    <property type="match status" value="1"/>
</dbReference>
<dbReference type="Gene3D" id="3.30.160.390">
    <property type="entry name" value="Integrase, DNA-binding domain"/>
    <property type="match status" value="1"/>
</dbReference>
<reference evidence="6 7" key="1">
    <citation type="submission" date="2018-01" db="EMBL/GenBank/DDBJ databases">
        <title>The draft genome sequence of Halioglobus japonicus S1-36.</title>
        <authorList>
            <person name="Du Z.-J."/>
            <person name="Shi M.-J."/>
        </authorList>
    </citation>
    <scope>NUCLEOTIDE SEQUENCE [LARGE SCALE GENOMIC DNA]</scope>
    <source>
        <strain evidence="6 7">S1-36</strain>
    </source>
</reference>
<evidence type="ECO:0000259" key="5">
    <source>
        <dbReference type="PROSITE" id="PS51898"/>
    </source>
</evidence>
<dbReference type="InterPro" id="IPR050808">
    <property type="entry name" value="Phage_Integrase"/>
</dbReference>
<dbReference type="GO" id="GO:0003677">
    <property type="term" value="F:DNA binding"/>
    <property type="evidence" value="ECO:0007669"/>
    <property type="project" value="UniProtKB-KW"/>
</dbReference>
<sequence>MGYHPPLPATFHTYLAPNSTGALKAATPLNSIHFNTITGSTEDCPMPKITLSQPQIAKLECPPGMKRVEYCDTTVPGLFLEVRHTGGKTYYLRYTCPERGTAKYVKLGIHIDLPLASARKKAAVLRGAILEGNLPGKQVQTGASMLFREFFVDKYLPFAKPRKRSWRDDEKLYNRRLKALFGDTRLDMITRHSLQQMHSDLRSELSASSCDHHLGLMSRCLKLATEWKLIQENPAQGLKKYAEDNRRDRLMTDSELQRLMHVLDTDSARTPCLVIKWCLMTACRKGEALHLRWPDINRDNNTWTIQAVNAKSKKRRMVPLNSGALEILDELSEGKDSEWVFLNSKNGERLKSVDKVFQRLRKAAGLDQTGIVVHSLRHHAASSMIASGTDLATVRDILGHADISTTEKYLHASGQSLRQGTDNIADYLENAMHNGDRQKDGPT</sequence>
<organism evidence="6 7">
    <name type="scientific">Halioglobus japonicus</name>
    <dbReference type="NCBI Taxonomy" id="930805"/>
    <lineage>
        <taxon>Bacteria</taxon>
        <taxon>Pseudomonadati</taxon>
        <taxon>Pseudomonadota</taxon>
        <taxon>Gammaproteobacteria</taxon>
        <taxon>Cellvibrionales</taxon>
        <taxon>Halieaceae</taxon>
        <taxon>Halioglobus</taxon>
    </lineage>
</organism>
<dbReference type="Proteomes" id="UP000235162">
    <property type="component" value="Unassembled WGS sequence"/>
</dbReference>
<dbReference type="GO" id="GO:0006310">
    <property type="term" value="P:DNA recombination"/>
    <property type="evidence" value="ECO:0007669"/>
    <property type="project" value="UniProtKB-KW"/>
</dbReference>
<dbReference type="InterPro" id="IPR013762">
    <property type="entry name" value="Integrase-like_cat_sf"/>
</dbReference>
<comment type="caution">
    <text evidence="6">The sequence shown here is derived from an EMBL/GenBank/DDBJ whole genome shotgun (WGS) entry which is preliminary data.</text>
</comment>
<dbReference type="InterPro" id="IPR010998">
    <property type="entry name" value="Integrase_recombinase_N"/>
</dbReference>
<evidence type="ECO:0000256" key="3">
    <source>
        <dbReference type="ARBA" id="ARBA00023125"/>
    </source>
</evidence>
<keyword evidence="4" id="KW-0233">DNA recombination</keyword>
<evidence type="ECO:0000313" key="6">
    <source>
        <dbReference type="EMBL" id="PLW84685.1"/>
    </source>
</evidence>
<dbReference type="PROSITE" id="PS51898">
    <property type="entry name" value="TYR_RECOMBINASE"/>
    <property type="match status" value="1"/>
</dbReference>
<dbReference type="InterPro" id="IPR002104">
    <property type="entry name" value="Integrase_catalytic"/>
</dbReference>
<dbReference type="Gene3D" id="1.10.443.10">
    <property type="entry name" value="Intergrase catalytic core"/>
    <property type="match status" value="1"/>
</dbReference>
<keyword evidence="3" id="KW-0238">DNA-binding</keyword>
<dbReference type="EMBL" id="PKUR01000005">
    <property type="protein sequence ID" value="PLW84685.1"/>
    <property type="molecule type" value="Genomic_DNA"/>
</dbReference>
<dbReference type="Pfam" id="PF13356">
    <property type="entry name" value="Arm-DNA-bind_3"/>
    <property type="match status" value="1"/>
</dbReference>
<protein>
    <submittedName>
        <fullName evidence="6">Site-specific integrase</fullName>
    </submittedName>
</protein>
<dbReference type="InterPro" id="IPR038488">
    <property type="entry name" value="Integrase_DNA-bd_sf"/>
</dbReference>
<feature type="domain" description="Tyr recombinase" evidence="5">
    <location>
        <begin position="246"/>
        <end position="422"/>
    </location>
</feature>